<dbReference type="SMART" id="SM00173">
    <property type="entry name" value="RAS"/>
    <property type="match status" value="1"/>
</dbReference>
<evidence type="ECO:0000313" key="2">
    <source>
        <dbReference type="EMBL" id="OHT17148.1"/>
    </source>
</evidence>
<dbReference type="GO" id="GO:0005525">
    <property type="term" value="F:GTP binding"/>
    <property type="evidence" value="ECO:0007669"/>
    <property type="project" value="InterPro"/>
</dbReference>
<gene>
    <name evidence="2" type="ORF">TRFO_12677</name>
</gene>
<dbReference type="PANTHER" id="PTHR47978">
    <property type="match status" value="1"/>
</dbReference>
<comment type="caution">
    <text evidence="2">The sequence shown here is derived from an EMBL/GenBank/DDBJ whole genome shotgun (WGS) entry which is preliminary data.</text>
</comment>
<dbReference type="PROSITE" id="PS51419">
    <property type="entry name" value="RAB"/>
    <property type="match status" value="1"/>
</dbReference>
<proteinExistence type="predicted"/>
<keyword evidence="3" id="KW-1185">Reference proteome</keyword>
<dbReference type="InterPro" id="IPR005225">
    <property type="entry name" value="Small_GTP-bd"/>
</dbReference>
<reference evidence="2" key="1">
    <citation type="submission" date="2016-10" db="EMBL/GenBank/DDBJ databases">
        <authorList>
            <person name="Benchimol M."/>
            <person name="Almeida L.G."/>
            <person name="Vasconcelos A.T."/>
            <person name="Perreira-Neves A."/>
            <person name="Rosa I.A."/>
            <person name="Tasca T."/>
            <person name="Bogo M.R."/>
            <person name="de Souza W."/>
        </authorList>
    </citation>
    <scope>NUCLEOTIDE SEQUENCE [LARGE SCALE GENOMIC DNA]</scope>
    <source>
        <strain evidence="2">K</strain>
    </source>
</reference>
<dbReference type="PROSITE" id="PS51417">
    <property type="entry name" value="ARF"/>
    <property type="match status" value="1"/>
</dbReference>
<sequence length="232" mass="26466">MQFFHKPLNIFDFKRVTGNKVHKRFLFKHYFIEMSDNPEITVRVVFIGDTQVGKTSILAKYLNGSTPNHPEPTVGVSLVTKTIECENFNISLIYYDTAGQEKYRAIGTLYYKNADVAIVVYDVTNKESFESIRTWIQNFRDNATKDTVIIVGNKFDLKDQIQISNDDVEEAGRSFRAHCLYTSAIDGTGIEELFNTVNDLAVQAVTESFEQRRCEQESNVTFGSNPPQKKCC</sequence>
<dbReference type="CDD" id="cd00154">
    <property type="entry name" value="Rab"/>
    <property type="match status" value="1"/>
</dbReference>
<dbReference type="FunFam" id="3.40.50.300:FF:001204">
    <property type="entry name" value="Small GTP-binding protein, putative"/>
    <property type="match status" value="1"/>
</dbReference>
<dbReference type="Proteomes" id="UP000179807">
    <property type="component" value="Unassembled WGS sequence"/>
</dbReference>
<dbReference type="GO" id="GO:0003924">
    <property type="term" value="F:GTPase activity"/>
    <property type="evidence" value="ECO:0007669"/>
    <property type="project" value="InterPro"/>
</dbReference>
<dbReference type="Pfam" id="PF00071">
    <property type="entry name" value="Ras"/>
    <property type="match status" value="1"/>
</dbReference>
<dbReference type="InterPro" id="IPR001806">
    <property type="entry name" value="Small_GTPase"/>
</dbReference>
<dbReference type="SUPFAM" id="SSF52540">
    <property type="entry name" value="P-loop containing nucleoside triphosphate hydrolases"/>
    <property type="match status" value="1"/>
</dbReference>
<dbReference type="SMART" id="SM00175">
    <property type="entry name" value="RAB"/>
    <property type="match status" value="1"/>
</dbReference>
<dbReference type="InterPro" id="IPR027417">
    <property type="entry name" value="P-loop_NTPase"/>
</dbReference>
<dbReference type="Gene3D" id="3.40.50.300">
    <property type="entry name" value="P-loop containing nucleotide triphosphate hydrolases"/>
    <property type="match status" value="1"/>
</dbReference>
<dbReference type="PROSITE" id="PS51421">
    <property type="entry name" value="RAS"/>
    <property type="match status" value="1"/>
</dbReference>
<dbReference type="VEuPathDB" id="TrichDB:TRFO_12677"/>
<name>A0A1J4L580_9EUKA</name>
<dbReference type="GeneID" id="94831486"/>
<keyword evidence="1" id="KW-0547">Nucleotide-binding</keyword>
<dbReference type="RefSeq" id="XP_068370284.1">
    <property type="nucleotide sequence ID" value="XM_068496782.1"/>
</dbReference>
<protein>
    <submittedName>
        <fullName evidence="2">Ras-related protein RABA4b</fullName>
    </submittedName>
</protein>
<dbReference type="SMART" id="SM00174">
    <property type="entry name" value="RHO"/>
    <property type="match status" value="1"/>
</dbReference>
<organism evidence="2 3">
    <name type="scientific">Tritrichomonas foetus</name>
    <dbReference type="NCBI Taxonomy" id="1144522"/>
    <lineage>
        <taxon>Eukaryota</taxon>
        <taxon>Metamonada</taxon>
        <taxon>Parabasalia</taxon>
        <taxon>Tritrichomonadida</taxon>
        <taxon>Tritrichomonadidae</taxon>
        <taxon>Tritrichomonas</taxon>
    </lineage>
</organism>
<dbReference type="SMART" id="SM00177">
    <property type="entry name" value="ARF"/>
    <property type="match status" value="1"/>
</dbReference>
<dbReference type="NCBIfam" id="TIGR00231">
    <property type="entry name" value="small_GTP"/>
    <property type="match status" value="1"/>
</dbReference>
<accession>A0A1J4L580</accession>
<dbReference type="PRINTS" id="PR00449">
    <property type="entry name" value="RASTRNSFRMNG"/>
</dbReference>
<dbReference type="EMBL" id="MLAK01000035">
    <property type="protein sequence ID" value="OHT17148.1"/>
    <property type="molecule type" value="Genomic_DNA"/>
</dbReference>
<evidence type="ECO:0000256" key="1">
    <source>
        <dbReference type="ARBA" id="ARBA00022741"/>
    </source>
</evidence>
<dbReference type="AlphaFoldDB" id="A0A1J4L580"/>
<evidence type="ECO:0000313" key="3">
    <source>
        <dbReference type="Proteomes" id="UP000179807"/>
    </source>
</evidence>